<gene>
    <name evidence="3" type="ORF">I2488_18630</name>
</gene>
<evidence type="ECO:0000256" key="2">
    <source>
        <dbReference type="SAM" id="SignalP"/>
    </source>
</evidence>
<evidence type="ECO:0000313" key="4">
    <source>
        <dbReference type="Proteomes" id="UP000600799"/>
    </source>
</evidence>
<keyword evidence="2" id="KW-0732">Signal</keyword>
<name>A0ABS0HM05_9SPHN</name>
<dbReference type="EMBL" id="JADQDC010000019">
    <property type="protein sequence ID" value="MBF9153024.1"/>
    <property type="molecule type" value="Genomic_DNA"/>
</dbReference>
<keyword evidence="4" id="KW-1185">Reference proteome</keyword>
<keyword evidence="1" id="KW-0812">Transmembrane</keyword>
<evidence type="ECO:0000256" key="1">
    <source>
        <dbReference type="SAM" id="Phobius"/>
    </source>
</evidence>
<keyword evidence="1" id="KW-0472">Membrane</keyword>
<evidence type="ECO:0000313" key="3">
    <source>
        <dbReference type="EMBL" id="MBF9153024.1"/>
    </source>
</evidence>
<organism evidence="3 4">
    <name type="scientific">Novosphingobium jiangmenense</name>
    <dbReference type="NCBI Taxonomy" id="2791981"/>
    <lineage>
        <taxon>Bacteria</taxon>
        <taxon>Pseudomonadati</taxon>
        <taxon>Pseudomonadota</taxon>
        <taxon>Alphaproteobacteria</taxon>
        <taxon>Sphingomonadales</taxon>
        <taxon>Sphingomonadaceae</taxon>
        <taxon>Novosphingobium</taxon>
    </lineage>
</organism>
<dbReference type="RefSeq" id="WP_196277291.1">
    <property type="nucleotide sequence ID" value="NZ_JADQDC010000019.1"/>
</dbReference>
<feature type="signal peptide" evidence="2">
    <location>
        <begin position="1"/>
        <end position="22"/>
    </location>
</feature>
<evidence type="ECO:0008006" key="5">
    <source>
        <dbReference type="Google" id="ProtNLM"/>
    </source>
</evidence>
<feature type="chain" id="PRO_5045480019" description="Secreted protein" evidence="2">
    <location>
        <begin position="23"/>
        <end position="85"/>
    </location>
</feature>
<comment type="caution">
    <text evidence="3">The sequence shown here is derived from an EMBL/GenBank/DDBJ whole genome shotgun (WGS) entry which is preliminary data.</text>
</comment>
<keyword evidence="1" id="KW-1133">Transmembrane helix</keyword>
<feature type="transmembrane region" description="Helical" evidence="1">
    <location>
        <begin position="57"/>
        <end position="77"/>
    </location>
</feature>
<dbReference type="Proteomes" id="UP000600799">
    <property type="component" value="Unassembled WGS sequence"/>
</dbReference>
<reference evidence="3 4" key="1">
    <citation type="submission" date="2020-11" db="EMBL/GenBank/DDBJ databases">
        <title>The genome sequence of Novosphingobium sp. 1Y9A.</title>
        <authorList>
            <person name="Liu Y."/>
        </authorList>
    </citation>
    <scope>NUCLEOTIDE SEQUENCE [LARGE SCALE GENOMIC DNA]</scope>
    <source>
        <strain evidence="3 4">1Y9A</strain>
    </source>
</reference>
<accession>A0ABS0HM05</accession>
<protein>
    <recommendedName>
        <fullName evidence="5">Secreted protein</fullName>
    </recommendedName>
</protein>
<proteinExistence type="predicted"/>
<sequence>MKVSRFASALAAAAMLAAPVVAEAGTRASGSSVYAANGYSASRASTSVKADNDLKPAYWIIILLSGGAAAYGISRAIDNKSSGAN</sequence>